<feature type="compositionally biased region" description="Low complexity" evidence="1">
    <location>
        <begin position="72"/>
        <end position="90"/>
    </location>
</feature>
<name>A0A3N1G8J6_9ACTN</name>
<evidence type="ECO:0000313" key="3">
    <source>
        <dbReference type="Proteomes" id="UP000276232"/>
    </source>
</evidence>
<sequence>MITSPTGWVPVDPPGPGAAAAVTGPSTDPEDGTGTPTGWVPAAPTPTAAPAAAPAAPVPADPADPVDPVDPAPTAAAPTADVAPDDAPAAPDDRQPAEVVRDAVLTAPGVVALSGGALGEVATFLPGRRVPGVRLGPGPGDPLEVHVVAAYGTPVAATAAAVRAALAGLPASAGVAGRPVHVVVDDVALPGAPGTDAGAAGPR</sequence>
<evidence type="ECO:0000256" key="1">
    <source>
        <dbReference type="SAM" id="MobiDB-lite"/>
    </source>
</evidence>
<reference evidence="2 3" key="1">
    <citation type="journal article" date="2015" name="Stand. Genomic Sci.">
        <title>Genomic Encyclopedia of Bacterial and Archaeal Type Strains, Phase III: the genomes of soil and plant-associated and newly described type strains.</title>
        <authorList>
            <person name="Whitman W.B."/>
            <person name="Woyke T."/>
            <person name="Klenk H.P."/>
            <person name="Zhou Y."/>
            <person name="Lilburn T.G."/>
            <person name="Beck B.J."/>
            <person name="De Vos P."/>
            <person name="Vandamme P."/>
            <person name="Eisen J.A."/>
            <person name="Garrity G."/>
            <person name="Hugenholtz P."/>
            <person name="Kyrpides N.C."/>
        </authorList>
    </citation>
    <scope>NUCLEOTIDE SEQUENCE [LARGE SCALE GENOMIC DNA]</scope>
    <source>
        <strain evidence="2 3">CECT 7306</strain>
    </source>
</reference>
<dbReference type="Proteomes" id="UP000276232">
    <property type="component" value="Unassembled WGS sequence"/>
</dbReference>
<dbReference type="EMBL" id="RJKN01000013">
    <property type="protein sequence ID" value="ROP26560.1"/>
    <property type="molecule type" value="Genomic_DNA"/>
</dbReference>
<dbReference type="RefSeq" id="WP_199720380.1">
    <property type="nucleotide sequence ID" value="NZ_RJKN01000013.1"/>
</dbReference>
<organism evidence="2 3">
    <name type="scientific">Pseudokineococcus lusitanus</name>
    <dbReference type="NCBI Taxonomy" id="763993"/>
    <lineage>
        <taxon>Bacteria</taxon>
        <taxon>Bacillati</taxon>
        <taxon>Actinomycetota</taxon>
        <taxon>Actinomycetes</taxon>
        <taxon>Kineosporiales</taxon>
        <taxon>Kineosporiaceae</taxon>
        <taxon>Pseudokineococcus</taxon>
    </lineage>
</organism>
<comment type="caution">
    <text evidence="2">The sequence shown here is derived from an EMBL/GenBank/DDBJ whole genome shotgun (WGS) entry which is preliminary data.</text>
</comment>
<evidence type="ECO:0008006" key="4">
    <source>
        <dbReference type="Google" id="ProtNLM"/>
    </source>
</evidence>
<feature type="region of interest" description="Disordered" evidence="1">
    <location>
        <begin position="1"/>
        <end position="96"/>
    </location>
</feature>
<protein>
    <recommendedName>
        <fullName evidence="4">Alkaline shock family protein YloU</fullName>
    </recommendedName>
</protein>
<dbReference type="AlphaFoldDB" id="A0A3N1G8J6"/>
<proteinExistence type="predicted"/>
<feature type="compositionally biased region" description="Low complexity" evidence="1">
    <location>
        <begin position="17"/>
        <end position="55"/>
    </location>
</feature>
<keyword evidence="3" id="KW-1185">Reference proteome</keyword>
<gene>
    <name evidence="2" type="ORF">EDC03_3410</name>
</gene>
<feature type="compositionally biased region" description="Low complexity" evidence="1">
    <location>
        <begin position="1"/>
        <end position="10"/>
    </location>
</feature>
<evidence type="ECO:0000313" key="2">
    <source>
        <dbReference type="EMBL" id="ROP26560.1"/>
    </source>
</evidence>
<accession>A0A3N1G8J6</accession>
<dbReference type="InParanoid" id="A0A3N1G8J6"/>